<keyword evidence="1" id="KW-1133">Transmembrane helix</keyword>
<sequence>MRIMLTALISPFCEIPVLDSLRHSLLPAPHSRIFAVCSENHSLNDQTFPFFVITSLLIFWLVMVSIQLIFVLFIFSRTAFSVFPPPVSLSENKHPAQQGVTVVICARNELDNLTELLPLLDAQHYPTFEILVMDDRSTDGTTAFLENIATERNHIRFIRIDKEHEHVTPKKYALTIALKKALYPTVLLTDADCRPASADWITQMVSQLATADKQLVLGFSPYEHRPGFLNLLIRSETLFTAVQYFSLALAGRPYMGVGRNLAYRTQLFFANRGFYSHMNVVGGDDDLFVNEVATGQNTAVCLDPATFMWSKPKETWVDWRLQKRRHLNVGNYYTFGNKFRLGLLTGSHVLTWLTGLFVGAVILYHEIAHYAFTPDEWLLLLIATGTFAFRILAFWGIVGRISYRLAHTVPWSIMPFMDLLLATYYGIAGLQTIISRRKKRITWR</sequence>
<dbReference type="GO" id="GO:0016757">
    <property type="term" value="F:glycosyltransferase activity"/>
    <property type="evidence" value="ECO:0007669"/>
    <property type="project" value="UniProtKB-KW"/>
</dbReference>
<dbReference type="InterPro" id="IPR029044">
    <property type="entry name" value="Nucleotide-diphossugar_trans"/>
</dbReference>
<dbReference type="InterPro" id="IPR050834">
    <property type="entry name" value="Glycosyltransf_2"/>
</dbReference>
<dbReference type="InterPro" id="IPR001173">
    <property type="entry name" value="Glyco_trans_2-like"/>
</dbReference>
<dbReference type="PANTHER" id="PTHR43685:SF3">
    <property type="entry name" value="SLR2126 PROTEIN"/>
    <property type="match status" value="1"/>
</dbReference>
<evidence type="ECO:0000313" key="4">
    <source>
        <dbReference type="Proteomes" id="UP001202180"/>
    </source>
</evidence>
<dbReference type="Proteomes" id="UP001202180">
    <property type="component" value="Unassembled WGS sequence"/>
</dbReference>
<protein>
    <submittedName>
        <fullName evidence="3">Glycosyltransferase</fullName>
        <ecNumber evidence="3">2.4.-.-</ecNumber>
    </submittedName>
</protein>
<evidence type="ECO:0000313" key="3">
    <source>
        <dbReference type="EMBL" id="MCK8493161.1"/>
    </source>
</evidence>
<dbReference type="RefSeq" id="WP_248477747.1">
    <property type="nucleotide sequence ID" value="NZ_JALPRF010000002.1"/>
</dbReference>
<feature type="domain" description="Glycosyltransferase 2-like" evidence="2">
    <location>
        <begin position="101"/>
        <end position="223"/>
    </location>
</feature>
<reference evidence="3 4" key="1">
    <citation type="submission" date="2022-04" db="EMBL/GenBank/DDBJ databases">
        <title>Spirosoma sp. strain RP8 genome sequencing and assembly.</title>
        <authorList>
            <person name="Jung Y."/>
        </authorList>
    </citation>
    <scope>NUCLEOTIDE SEQUENCE [LARGE SCALE GENOMIC DNA]</scope>
    <source>
        <strain evidence="3 4">RP8</strain>
    </source>
</reference>
<dbReference type="PANTHER" id="PTHR43685">
    <property type="entry name" value="GLYCOSYLTRANSFERASE"/>
    <property type="match status" value="1"/>
</dbReference>
<proteinExistence type="predicted"/>
<evidence type="ECO:0000259" key="2">
    <source>
        <dbReference type="Pfam" id="PF00535"/>
    </source>
</evidence>
<feature type="transmembrane region" description="Helical" evidence="1">
    <location>
        <begin position="341"/>
        <end position="365"/>
    </location>
</feature>
<organism evidence="3 4">
    <name type="scientific">Spirosoma liriopis</name>
    <dbReference type="NCBI Taxonomy" id="2937440"/>
    <lineage>
        <taxon>Bacteria</taxon>
        <taxon>Pseudomonadati</taxon>
        <taxon>Bacteroidota</taxon>
        <taxon>Cytophagia</taxon>
        <taxon>Cytophagales</taxon>
        <taxon>Cytophagaceae</taxon>
        <taxon>Spirosoma</taxon>
    </lineage>
</organism>
<gene>
    <name evidence="3" type="ORF">M0L20_14935</name>
</gene>
<dbReference type="EMBL" id="JALPRF010000002">
    <property type="protein sequence ID" value="MCK8493161.1"/>
    <property type="molecule type" value="Genomic_DNA"/>
</dbReference>
<dbReference type="SUPFAM" id="SSF53448">
    <property type="entry name" value="Nucleotide-diphospho-sugar transferases"/>
    <property type="match status" value="1"/>
</dbReference>
<dbReference type="EC" id="2.4.-.-" evidence="3"/>
<evidence type="ECO:0000256" key="1">
    <source>
        <dbReference type="SAM" id="Phobius"/>
    </source>
</evidence>
<keyword evidence="1" id="KW-0472">Membrane</keyword>
<name>A0ABT0HLW2_9BACT</name>
<keyword evidence="1" id="KW-0812">Transmembrane</keyword>
<keyword evidence="4" id="KW-1185">Reference proteome</keyword>
<feature type="transmembrane region" description="Helical" evidence="1">
    <location>
        <begin position="409"/>
        <end position="434"/>
    </location>
</feature>
<accession>A0ABT0HLW2</accession>
<keyword evidence="3" id="KW-0328">Glycosyltransferase</keyword>
<dbReference type="Gene3D" id="3.90.550.10">
    <property type="entry name" value="Spore Coat Polysaccharide Biosynthesis Protein SpsA, Chain A"/>
    <property type="match status" value="1"/>
</dbReference>
<dbReference type="Pfam" id="PF00535">
    <property type="entry name" value="Glycos_transf_2"/>
    <property type="match status" value="1"/>
</dbReference>
<keyword evidence="3" id="KW-0808">Transferase</keyword>
<feature type="transmembrane region" description="Helical" evidence="1">
    <location>
        <begin position="50"/>
        <end position="75"/>
    </location>
</feature>
<comment type="caution">
    <text evidence="3">The sequence shown here is derived from an EMBL/GenBank/DDBJ whole genome shotgun (WGS) entry which is preliminary data.</text>
</comment>
<feature type="transmembrane region" description="Helical" evidence="1">
    <location>
        <begin position="377"/>
        <end position="397"/>
    </location>
</feature>